<dbReference type="GO" id="GO:0003677">
    <property type="term" value="F:DNA binding"/>
    <property type="evidence" value="ECO:0007669"/>
    <property type="project" value="InterPro"/>
</dbReference>
<accession>D5L2G2</accession>
<name>D5L2G2_9VIRU</name>
<dbReference type="InterPro" id="IPR009061">
    <property type="entry name" value="DNA-bd_dom_put_sf"/>
</dbReference>
<dbReference type="Gene3D" id="1.10.1660.10">
    <property type="match status" value="1"/>
</dbReference>
<proteinExistence type="predicted"/>
<dbReference type="GO" id="GO:0006355">
    <property type="term" value="P:regulation of DNA-templated transcription"/>
    <property type="evidence" value="ECO:0007669"/>
    <property type="project" value="InterPro"/>
</dbReference>
<protein>
    <submittedName>
        <fullName evidence="2">Hypothetical HTH domain protein</fullName>
    </submittedName>
</protein>
<evidence type="ECO:0000259" key="1">
    <source>
        <dbReference type="Pfam" id="PF13411"/>
    </source>
</evidence>
<dbReference type="EMBL" id="GU735218">
    <property type="protein sequence ID" value="ADE29221.1"/>
    <property type="molecule type" value="Genomic_DNA"/>
</dbReference>
<sequence length="151" mass="17361">MKDVKKADRLYNEMPLHEVAERIGCSQSTLTNWRQKGLIDTEANHKTKYDAQTIERADELWDAMPLSKVSSLVDVPQTVLQDWSAHGWINTDVNWRKKNKKGGGAPQVDPNLLVESYFSSEDRTMYDVAEKFGLSSSTVRYHIRKYRNGDL</sequence>
<organism evidence="2">
    <name type="scientific">uncultured virus</name>
    <dbReference type="NCBI Taxonomy" id="340016"/>
    <lineage>
        <taxon>Viruses</taxon>
        <taxon>environmental samples</taxon>
    </lineage>
</organism>
<dbReference type="InterPro" id="IPR000551">
    <property type="entry name" value="MerR-type_HTH_dom"/>
</dbReference>
<evidence type="ECO:0000313" key="2">
    <source>
        <dbReference type="EMBL" id="ADE29221.1"/>
    </source>
</evidence>
<feature type="domain" description="HTH merR-type" evidence="1">
    <location>
        <begin position="14"/>
        <end position="57"/>
    </location>
</feature>
<reference evidence="2" key="1">
    <citation type="journal article" date="2010" name="Environ. Microbiol.">
        <title>The metavirome of a hypersaline environment.</title>
        <authorList>
            <person name="Santos F."/>
            <person name="Yarza P."/>
            <person name="Parro V."/>
            <person name="Briones C."/>
            <person name="Anton J."/>
        </authorList>
    </citation>
    <scope>NUCLEOTIDE SEQUENCE</scope>
</reference>
<dbReference type="SUPFAM" id="SSF46955">
    <property type="entry name" value="Putative DNA-binding domain"/>
    <property type="match status" value="1"/>
</dbReference>
<dbReference type="Pfam" id="PF13411">
    <property type="entry name" value="MerR_1"/>
    <property type="match status" value="1"/>
</dbReference>